<gene>
    <name evidence="2" type="ORF">Sradi_2503300</name>
</gene>
<dbReference type="PANTHER" id="PTHR24006">
    <property type="entry name" value="UBIQUITIN CARBOXYL-TERMINAL HYDROLASE"/>
    <property type="match status" value="1"/>
</dbReference>
<dbReference type="PANTHER" id="PTHR24006:SF896">
    <property type="entry name" value="UBIQUITINYL HYDROLASE 1"/>
    <property type="match status" value="1"/>
</dbReference>
<keyword evidence="2" id="KW-0378">Hydrolase</keyword>
<dbReference type="GO" id="GO:0016579">
    <property type="term" value="P:protein deubiquitination"/>
    <property type="evidence" value="ECO:0007669"/>
    <property type="project" value="InterPro"/>
</dbReference>
<feature type="domain" description="Peptidase C19 ubiquitin carboxyl-terminal hydrolase" evidence="1">
    <location>
        <begin position="77"/>
        <end position="140"/>
    </location>
</feature>
<dbReference type="AlphaFoldDB" id="A0AAW2SL46"/>
<dbReference type="EMBL" id="JACGWJ010000010">
    <property type="protein sequence ID" value="KAL0392805.1"/>
    <property type="molecule type" value="Genomic_DNA"/>
</dbReference>
<dbReference type="SUPFAM" id="SSF54001">
    <property type="entry name" value="Cysteine proteinases"/>
    <property type="match status" value="1"/>
</dbReference>
<proteinExistence type="predicted"/>
<protein>
    <submittedName>
        <fullName evidence="2">Ubiquitin carboxyl-terminal hydrolase 12</fullName>
    </submittedName>
</protein>
<organism evidence="2">
    <name type="scientific">Sesamum radiatum</name>
    <name type="common">Black benniseed</name>
    <dbReference type="NCBI Taxonomy" id="300843"/>
    <lineage>
        <taxon>Eukaryota</taxon>
        <taxon>Viridiplantae</taxon>
        <taxon>Streptophyta</taxon>
        <taxon>Embryophyta</taxon>
        <taxon>Tracheophyta</taxon>
        <taxon>Spermatophyta</taxon>
        <taxon>Magnoliopsida</taxon>
        <taxon>eudicotyledons</taxon>
        <taxon>Gunneridae</taxon>
        <taxon>Pentapetalae</taxon>
        <taxon>asterids</taxon>
        <taxon>lamiids</taxon>
        <taxon>Lamiales</taxon>
        <taxon>Pedaliaceae</taxon>
        <taxon>Sesamum</taxon>
    </lineage>
</organism>
<dbReference type="InterPro" id="IPR001394">
    <property type="entry name" value="Peptidase_C19_UCH"/>
</dbReference>
<evidence type="ECO:0000259" key="1">
    <source>
        <dbReference type="Pfam" id="PF00443"/>
    </source>
</evidence>
<accession>A0AAW2SL46</accession>
<dbReference type="GO" id="GO:0004843">
    <property type="term" value="F:cysteine-type deubiquitinase activity"/>
    <property type="evidence" value="ECO:0007669"/>
    <property type="project" value="InterPro"/>
</dbReference>
<dbReference type="Gene3D" id="3.90.70.10">
    <property type="entry name" value="Cysteine proteinases"/>
    <property type="match status" value="1"/>
</dbReference>
<reference evidence="2" key="2">
    <citation type="journal article" date="2024" name="Plant">
        <title>Genomic evolution and insights into agronomic trait innovations of Sesamum species.</title>
        <authorList>
            <person name="Miao H."/>
            <person name="Wang L."/>
            <person name="Qu L."/>
            <person name="Liu H."/>
            <person name="Sun Y."/>
            <person name="Le M."/>
            <person name="Wang Q."/>
            <person name="Wei S."/>
            <person name="Zheng Y."/>
            <person name="Lin W."/>
            <person name="Duan Y."/>
            <person name="Cao H."/>
            <person name="Xiong S."/>
            <person name="Wang X."/>
            <person name="Wei L."/>
            <person name="Li C."/>
            <person name="Ma Q."/>
            <person name="Ju M."/>
            <person name="Zhao R."/>
            <person name="Li G."/>
            <person name="Mu C."/>
            <person name="Tian Q."/>
            <person name="Mei H."/>
            <person name="Zhang T."/>
            <person name="Gao T."/>
            <person name="Zhang H."/>
        </authorList>
    </citation>
    <scope>NUCLEOTIDE SEQUENCE</scope>
    <source>
        <strain evidence="2">G02</strain>
    </source>
</reference>
<dbReference type="GO" id="GO:0031647">
    <property type="term" value="P:regulation of protein stability"/>
    <property type="evidence" value="ECO:0007669"/>
    <property type="project" value="TreeGrafter"/>
</dbReference>
<reference evidence="2" key="1">
    <citation type="submission" date="2020-06" db="EMBL/GenBank/DDBJ databases">
        <authorList>
            <person name="Li T."/>
            <person name="Hu X."/>
            <person name="Zhang T."/>
            <person name="Song X."/>
            <person name="Zhang H."/>
            <person name="Dai N."/>
            <person name="Sheng W."/>
            <person name="Hou X."/>
            <person name="Wei L."/>
        </authorList>
    </citation>
    <scope>NUCLEOTIDE SEQUENCE</scope>
    <source>
        <strain evidence="2">G02</strain>
        <tissue evidence="2">Leaf</tissue>
    </source>
</reference>
<name>A0AAW2SL46_SESRA</name>
<sequence>MPGKVIGVSHPLCHFMTFMIQVKVVYHMPTSLNDEPSSNLQLDVKGCHDVYTSFDKYVAVEHLDGVNRYHAGQYGLQINDRYEFPLELDLDRDNGRYLSPKANRRVRNLYTLHSILVHSDGVHGRHYYAFIRPTLSNQWY</sequence>
<dbReference type="GO" id="GO:0005634">
    <property type="term" value="C:nucleus"/>
    <property type="evidence" value="ECO:0007669"/>
    <property type="project" value="TreeGrafter"/>
</dbReference>
<dbReference type="InterPro" id="IPR038765">
    <property type="entry name" value="Papain-like_cys_pep_sf"/>
</dbReference>
<dbReference type="InterPro" id="IPR050164">
    <property type="entry name" value="Peptidase_C19"/>
</dbReference>
<dbReference type="GO" id="GO:0005829">
    <property type="term" value="C:cytosol"/>
    <property type="evidence" value="ECO:0007669"/>
    <property type="project" value="TreeGrafter"/>
</dbReference>
<evidence type="ECO:0000313" key="2">
    <source>
        <dbReference type="EMBL" id="KAL0392805.1"/>
    </source>
</evidence>
<comment type="caution">
    <text evidence="2">The sequence shown here is derived from an EMBL/GenBank/DDBJ whole genome shotgun (WGS) entry which is preliminary data.</text>
</comment>
<dbReference type="Pfam" id="PF00443">
    <property type="entry name" value="UCH"/>
    <property type="match status" value="1"/>
</dbReference>